<comment type="caution">
    <text evidence="13">The sequence shown here is derived from an EMBL/GenBank/DDBJ whole genome shotgun (WGS) entry which is preliminary data.</text>
</comment>
<comment type="function">
    <text evidence="11">Catalyzes cyclization of the linear tetrapyrrole, hydroxymethylbilane, to the macrocyclic uroporphyrinogen III, the branch point for the various sub-pathways leading to the wide diversity of porphyrins. Porphyrins act as cofactors for a multitude of enzymes that perform a variety of processes within the cell such as methionine synthesis (vitamin B12) or oxygen transport (heme).</text>
</comment>
<evidence type="ECO:0000256" key="6">
    <source>
        <dbReference type="ARBA" id="ARBA00023244"/>
    </source>
</evidence>
<evidence type="ECO:0000256" key="10">
    <source>
        <dbReference type="ARBA" id="ARBA00048617"/>
    </source>
</evidence>
<comment type="similarity">
    <text evidence="2">Belongs to the uroporphyrinogen-III synthase family.</text>
</comment>
<dbReference type="SUPFAM" id="SSF69618">
    <property type="entry name" value="HemD-like"/>
    <property type="match status" value="1"/>
</dbReference>
<evidence type="ECO:0000313" key="13">
    <source>
        <dbReference type="EMBL" id="KAG5681734.1"/>
    </source>
</evidence>
<dbReference type="InterPro" id="IPR003754">
    <property type="entry name" value="4pyrrol_synth_uPrphyn_synth"/>
</dbReference>
<name>A0A9J6CJI7_POLVA</name>
<evidence type="ECO:0000259" key="12">
    <source>
        <dbReference type="Pfam" id="PF02602"/>
    </source>
</evidence>
<keyword evidence="5" id="KW-0456">Lyase</keyword>
<accession>A0A9J6CJI7</accession>
<keyword evidence="14" id="KW-1185">Reference proteome</keyword>
<sequence>MTKIILFKSESDGGDKFVEELEKNNFVVQSIPSIDFEFKNLDILSEKLRKSNDYEGIIFTSPRSIFATQQLLKSNPDNLKSWSDKRNFTVGESTYNLAKKLISLETAGKEAGNAQNLSTIIISCYNKNKLTKPFLFPCGNLKQDILEKNLNENSILLDCIEVYDTIPHPNLENAILKLKEEDDINFIVYFSPSGIKYSMPFIKHHNLPLSKCKLIAIGPSTKRCMRDYNLECYAMCEKPSPESLLNVLKK</sequence>
<keyword evidence="4" id="KW-0350">Heme biosynthesis</keyword>
<evidence type="ECO:0000256" key="4">
    <source>
        <dbReference type="ARBA" id="ARBA00023133"/>
    </source>
</evidence>
<dbReference type="GO" id="GO:0006785">
    <property type="term" value="P:heme B biosynthetic process"/>
    <property type="evidence" value="ECO:0007669"/>
    <property type="project" value="UniProtKB-ARBA"/>
</dbReference>
<dbReference type="FunFam" id="3.40.50.10090:FF:000003">
    <property type="entry name" value="uroporphyrinogen-III synthase"/>
    <property type="match status" value="1"/>
</dbReference>
<dbReference type="Pfam" id="PF02602">
    <property type="entry name" value="HEM4"/>
    <property type="match status" value="1"/>
</dbReference>
<dbReference type="GO" id="GO:0006780">
    <property type="term" value="P:uroporphyrinogen III biosynthetic process"/>
    <property type="evidence" value="ECO:0007669"/>
    <property type="project" value="InterPro"/>
</dbReference>
<protein>
    <recommendedName>
        <fullName evidence="9">Uroporphyrinogen-III synthase</fullName>
        <ecNumber evidence="3">4.2.1.75</ecNumber>
    </recommendedName>
    <alternativeName>
        <fullName evidence="8">Hydroxymethylbilane hydrolyase [cyclizing]</fullName>
    </alternativeName>
    <alternativeName>
        <fullName evidence="7">Uroporphyrinogen-III cosynthase</fullName>
    </alternativeName>
</protein>
<reference evidence="13" key="1">
    <citation type="submission" date="2021-03" db="EMBL/GenBank/DDBJ databases">
        <title>Chromosome level genome of the anhydrobiotic midge Polypedilum vanderplanki.</title>
        <authorList>
            <person name="Yoshida Y."/>
            <person name="Kikawada T."/>
            <person name="Gusev O."/>
        </authorList>
    </citation>
    <scope>NUCLEOTIDE SEQUENCE</scope>
    <source>
        <strain evidence="13">NIAS01</strain>
        <tissue evidence="13">Whole body or cell culture</tissue>
    </source>
</reference>
<dbReference type="EC" id="4.2.1.75" evidence="3"/>
<evidence type="ECO:0000256" key="1">
    <source>
        <dbReference type="ARBA" id="ARBA00004772"/>
    </source>
</evidence>
<comment type="pathway">
    <text evidence="1">Porphyrin-containing compound metabolism; protoporphyrin-IX biosynthesis; coproporphyrinogen-III from 5-aminolevulinate: step 3/4.</text>
</comment>
<organism evidence="13 14">
    <name type="scientific">Polypedilum vanderplanki</name>
    <name type="common">Sleeping chironomid midge</name>
    <dbReference type="NCBI Taxonomy" id="319348"/>
    <lineage>
        <taxon>Eukaryota</taxon>
        <taxon>Metazoa</taxon>
        <taxon>Ecdysozoa</taxon>
        <taxon>Arthropoda</taxon>
        <taxon>Hexapoda</taxon>
        <taxon>Insecta</taxon>
        <taxon>Pterygota</taxon>
        <taxon>Neoptera</taxon>
        <taxon>Endopterygota</taxon>
        <taxon>Diptera</taxon>
        <taxon>Nematocera</taxon>
        <taxon>Chironomoidea</taxon>
        <taxon>Chironomidae</taxon>
        <taxon>Chironominae</taxon>
        <taxon>Polypedilum</taxon>
        <taxon>Polypedilum</taxon>
    </lineage>
</organism>
<keyword evidence="6" id="KW-0627">Porphyrin biosynthesis</keyword>
<dbReference type="InterPro" id="IPR039793">
    <property type="entry name" value="UROS/Hem4"/>
</dbReference>
<dbReference type="Proteomes" id="UP001107558">
    <property type="component" value="Chromosome 1"/>
</dbReference>
<evidence type="ECO:0000256" key="9">
    <source>
        <dbReference type="ARBA" id="ARBA00040167"/>
    </source>
</evidence>
<evidence type="ECO:0000313" key="14">
    <source>
        <dbReference type="Proteomes" id="UP001107558"/>
    </source>
</evidence>
<dbReference type="OrthoDB" id="5595751at2759"/>
<comment type="catalytic activity">
    <reaction evidence="10">
        <text>hydroxymethylbilane = uroporphyrinogen III + H2O</text>
        <dbReference type="Rhea" id="RHEA:18965"/>
        <dbReference type="ChEBI" id="CHEBI:15377"/>
        <dbReference type="ChEBI" id="CHEBI:57308"/>
        <dbReference type="ChEBI" id="CHEBI:57845"/>
        <dbReference type="EC" id="4.2.1.75"/>
    </reaction>
</comment>
<evidence type="ECO:0000256" key="7">
    <source>
        <dbReference type="ARBA" id="ARBA00031702"/>
    </source>
</evidence>
<feature type="domain" description="Tetrapyrrole biosynthesis uroporphyrinogen III synthase" evidence="12">
    <location>
        <begin position="15"/>
        <end position="245"/>
    </location>
</feature>
<dbReference type="InterPro" id="IPR036108">
    <property type="entry name" value="4pyrrol_syn_uPrphyn_synt_sf"/>
</dbReference>
<dbReference type="GO" id="GO:0005829">
    <property type="term" value="C:cytosol"/>
    <property type="evidence" value="ECO:0007669"/>
    <property type="project" value="TreeGrafter"/>
</dbReference>
<evidence type="ECO:0000256" key="11">
    <source>
        <dbReference type="ARBA" id="ARBA00060039"/>
    </source>
</evidence>
<evidence type="ECO:0000256" key="5">
    <source>
        <dbReference type="ARBA" id="ARBA00023239"/>
    </source>
</evidence>
<dbReference type="GO" id="GO:0004852">
    <property type="term" value="F:uroporphyrinogen-III synthase activity"/>
    <property type="evidence" value="ECO:0007669"/>
    <property type="project" value="UniProtKB-EC"/>
</dbReference>
<dbReference type="PANTHER" id="PTHR12390">
    <property type="entry name" value="UROPORPHYRINOGEN III SYNTHASE"/>
    <property type="match status" value="1"/>
</dbReference>
<evidence type="ECO:0000256" key="2">
    <source>
        <dbReference type="ARBA" id="ARBA00008133"/>
    </source>
</evidence>
<dbReference type="CDD" id="cd06578">
    <property type="entry name" value="HemD"/>
    <property type="match status" value="1"/>
</dbReference>
<gene>
    <name evidence="13" type="ORF">PVAND_011143</name>
</gene>
<evidence type="ECO:0000256" key="3">
    <source>
        <dbReference type="ARBA" id="ARBA00013109"/>
    </source>
</evidence>
<proteinExistence type="inferred from homology"/>
<dbReference type="PANTHER" id="PTHR12390:SF0">
    <property type="entry name" value="UROPORPHYRINOGEN-III SYNTHASE"/>
    <property type="match status" value="1"/>
</dbReference>
<evidence type="ECO:0000256" key="8">
    <source>
        <dbReference type="ARBA" id="ARBA00032649"/>
    </source>
</evidence>
<dbReference type="EMBL" id="JADBJN010000001">
    <property type="protein sequence ID" value="KAG5681734.1"/>
    <property type="molecule type" value="Genomic_DNA"/>
</dbReference>
<dbReference type="Gene3D" id="3.40.50.10090">
    <property type="match status" value="2"/>
</dbReference>
<dbReference type="AlphaFoldDB" id="A0A9J6CJI7"/>